<dbReference type="InterPro" id="IPR008927">
    <property type="entry name" value="6-PGluconate_DH-like_C_sf"/>
</dbReference>
<keyword evidence="4 6" id="KW-0520">NAD</keyword>
<comment type="similarity">
    <text evidence="1 6">Belongs to the HIBADH-related family.</text>
</comment>
<dbReference type="GO" id="GO:0051287">
    <property type="term" value="F:NAD binding"/>
    <property type="evidence" value="ECO:0007669"/>
    <property type="project" value="InterPro"/>
</dbReference>
<evidence type="ECO:0000256" key="5">
    <source>
        <dbReference type="PIRSR" id="PIRSR000103-1"/>
    </source>
</evidence>
<dbReference type="InterPro" id="IPR015815">
    <property type="entry name" value="HIBADH-related"/>
</dbReference>
<dbReference type="EC" id="1.1.1.31" evidence="6"/>
<dbReference type="InterPro" id="IPR036291">
    <property type="entry name" value="NAD(P)-bd_dom_sf"/>
</dbReference>
<evidence type="ECO:0000256" key="2">
    <source>
        <dbReference type="ARBA" id="ARBA00022456"/>
    </source>
</evidence>
<evidence type="ECO:0000256" key="4">
    <source>
        <dbReference type="ARBA" id="ARBA00023027"/>
    </source>
</evidence>
<keyword evidence="2 6" id="KW-0101">Branched-chain amino acid catabolism</keyword>
<dbReference type="UniPathway" id="UPA00362"/>
<dbReference type="InterPro" id="IPR029154">
    <property type="entry name" value="HIBADH-like_NADP-bd"/>
</dbReference>
<dbReference type="InterPro" id="IPR002204">
    <property type="entry name" value="3-OH-isobutyrate_DH-rel_CS"/>
</dbReference>
<evidence type="ECO:0000256" key="6">
    <source>
        <dbReference type="RuleBase" id="RU910714"/>
    </source>
</evidence>
<dbReference type="NCBIfam" id="TIGR01692">
    <property type="entry name" value="HIBADH"/>
    <property type="match status" value="1"/>
</dbReference>
<dbReference type="GO" id="GO:0050661">
    <property type="term" value="F:NADP binding"/>
    <property type="evidence" value="ECO:0007669"/>
    <property type="project" value="InterPro"/>
</dbReference>
<evidence type="ECO:0000256" key="1">
    <source>
        <dbReference type="ARBA" id="ARBA00009080"/>
    </source>
</evidence>
<dbReference type="InterPro" id="IPR013328">
    <property type="entry name" value="6PGD_dom2"/>
</dbReference>
<comment type="catalytic activity">
    <reaction evidence="6">
        <text>3-hydroxy-2-methylpropanoate + NAD(+) = 2-methyl-3-oxopropanoate + NADH + H(+)</text>
        <dbReference type="Rhea" id="RHEA:17681"/>
        <dbReference type="ChEBI" id="CHEBI:11805"/>
        <dbReference type="ChEBI" id="CHEBI:15378"/>
        <dbReference type="ChEBI" id="CHEBI:57540"/>
        <dbReference type="ChEBI" id="CHEBI:57700"/>
        <dbReference type="ChEBI" id="CHEBI:57945"/>
        <dbReference type="EC" id="1.1.1.31"/>
    </reaction>
</comment>
<dbReference type="GO" id="GO:0006574">
    <property type="term" value="P:L-valine catabolic process"/>
    <property type="evidence" value="ECO:0007669"/>
    <property type="project" value="UniProtKB-UniPathway"/>
</dbReference>
<feature type="domain" description="3-hydroxyisobutyrate dehydrogenase-like NAD-binding" evidence="8">
    <location>
        <begin position="177"/>
        <end position="292"/>
    </location>
</feature>
<dbReference type="Gene3D" id="3.40.50.720">
    <property type="entry name" value="NAD(P)-binding Rossmann-like Domain"/>
    <property type="match status" value="1"/>
</dbReference>
<evidence type="ECO:0000259" key="8">
    <source>
        <dbReference type="Pfam" id="PF14833"/>
    </source>
</evidence>
<protein>
    <recommendedName>
        <fullName evidence="6">3-hydroxyisobutyrate dehydrogenase</fullName>
        <shortName evidence="6">HIBADH</shortName>
        <ecNumber evidence="6">1.1.1.31</ecNumber>
    </recommendedName>
</protein>
<dbReference type="AlphaFoldDB" id="A0A643EVX6"/>
<dbReference type="PROSITE" id="PS00895">
    <property type="entry name" value="3_HYDROXYISOBUT_DH"/>
    <property type="match status" value="1"/>
</dbReference>
<evidence type="ECO:0000313" key="9">
    <source>
        <dbReference type="EMBL" id="KAB0565575.1"/>
    </source>
</evidence>
<dbReference type="SUPFAM" id="SSF51735">
    <property type="entry name" value="NAD(P)-binding Rossmann-fold domains"/>
    <property type="match status" value="1"/>
</dbReference>
<dbReference type="InterPro" id="IPR006115">
    <property type="entry name" value="6PGDH_NADP-bd"/>
</dbReference>
<dbReference type="EMBL" id="VZPE01000016">
    <property type="protein sequence ID" value="KAB0565575.1"/>
    <property type="molecule type" value="Genomic_DNA"/>
</dbReference>
<sequence>MSLDDPNLGGGGLMKIAFLGLGNMGWAMAQNLLRADFDVIGFDVNDTTANLFEQHGGRIASSASAAVTQADIVFTMLPNDQTLSDLFFNNNSVLERVKPGMLFVDCSTVSVQLTREIAKAVSSAGGDYLDAPVSGGQLGAKEGTLTFMIGGEKPAFDRVRPMLEAMGKTYVHMGDHGTGQAAKQCNNMLAAIIMAGTAEAIALGVNNGLDPLVLSQVMQTSTGGSNILSKWNPWPGVDNKVPSSNVYQAGFQMNLMLKDLDLAMASIQSLKFGAPMGSLVRNLFTMCIKSDPTAGMKDFSYIQSLYDRSVCEPLEN</sequence>
<feature type="domain" description="6-phosphogluconate dehydrogenase NADP-binding" evidence="7">
    <location>
        <begin position="15"/>
        <end position="174"/>
    </location>
</feature>
<dbReference type="SUPFAM" id="SSF48179">
    <property type="entry name" value="6-phosphogluconate dehydrogenase C-terminal domain-like"/>
    <property type="match status" value="1"/>
</dbReference>
<dbReference type="Pfam" id="PF03446">
    <property type="entry name" value="NAD_binding_2"/>
    <property type="match status" value="1"/>
</dbReference>
<dbReference type="Gene3D" id="1.10.1040.10">
    <property type="entry name" value="N-(1-d-carboxylethyl)-l-norvaline Dehydrogenase, domain 2"/>
    <property type="match status" value="1"/>
</dbReference>
<dbReference type="PIRSF" id="PIRSF000103">
    <property type="entry name" value="HIBADH"/>
    <property type="match status" value="1"/>
</dbReference>
<accession>A0A643EVX6</accession>
<dbReference type="FunFam" id="1.10.1040.10:FF:000006">
    <property type="entry name" value="3-hydroxyisobutyrate dehydrogenase"/>
    <property type="match status" value="1"/>
</dbReference>
<comment type="caution">
    <text evidence="9">The sequence shown here is derived from an EMBL/GenBank/DDBJ whole genome shotgun (WGS) entry which is preliminary data.</text>
</comment>
<name>A0A643EVX6_9HYPH</name>
<keyword evidence="3 6" id="KW-0560">Oxidoreductase</keyword>
<evidence type="ECO:0000256" key="3">
    <source>
        <dbReference type="ARBA" id="ARBA00023002"/>
    </source>
</evidence>
<organism evidence="9">
    <name type="scientific">Brucella pituitosa</name>
    <dbReference type="NCBI Taxonomy" id="571256"/>
    <lineage>
        <taxon>Bacteria</taxon>
        <taxon>Pseudomonadati</taxon>
        <taxon>Pseudomonadota</taxon>
        <taxon>Alphaproteobacteria</taxon>
        <taxon>Hyphomicrobiales</taxon>
        <taxon>Brucellaceae</taxon>
        <taxon>Brucella/Ochrobactrum group</taxon>
        <taxon>Brucella</taxon>
    </lineage>
</organism>
<dbReference type="Pfam" id="PF14833">
    <property type="entry name" value="NAD_binding_11"/>
    <property type="match status" value="1"/>
</dbReference>
<feature type="active site" evidence="5">
    <location>
        <position position="183"/>
    </location>
</feature>
<dbReference type="InterPro" id="IPR011548">
    <property type="entry name" value="HIBADH"/>
</dbReference>
<dbReference type="PANTHER" id="PTHR22981">
    <property type="entry name" value="3-HYDROXYISOBUTYRATE DEHYDROGENASE-RELATED"/>
    <property type="match status" value="1"/>
</dbReference>
<comment type="pathway">
    <text evidence="6">Amino-acid degradation; L-valine degradation.</text>
</comment>
<gene>
    <name evidence="9" type="primary">mmsB</name>
    <name evidence="9" type="ORF">F7Q93_23015</name>
</gene>
<reference evidence="9" key="1">
    <citation type="submission" date="2019-09" db="EMBL/GenBank/DDBJ databases">
        <title>Draft genome sequences of 48 bacterial type strains from the CCUG.</title>
        <authorList>
            <person name="Tunovic T."/>
            <person name="Pineiro-Iglesias B."/>
            <person name="Unosson C."/>
            <person name="Inganas E."/>
            <person name="Ohlen M."/>
            <person name="Cardew S."/>
            <person name="Jensie-Markopoulos S."/>
            <person name="Salva-Serra F."/>
            <person name="Jaen-Luchoro D."/>
            <person name="Karlsson R."/>
            <person name="Svensson-Stadler L."/>
            <person name="Chun J."/>
            <person name="Moore E."/>
        </authorList>
    </citation>
    <scope>NUCLEOTIDE SEQUENCE</scope>
    <source>
        <strain evidence="9">CCUG 50899</strain>
    </source>
</reference>
<dbReference type="GO" id="GO:0008442">
    <property type="term" value="F:3-hydroxyisobutyrate dehydrogenase activity"/>
    <property type="evidence" value="ECO:0007669"/>
    <property type="project" value="UniProtKB-EC"/>
</dbReference>
<dbReference type="PANTHER" id="PTHR22981:SF7">
    <property type="entry name" value="3-HYDROXYISOBUTYRATE DEHYDROGENASE, MITOCHONDRIAL"/>
    <property type="match status" value="1"/>
</dbReference>
<evidence type="ECO:0000259" key="7">
    <source>
        <dbReference type="Pfam" id="PF03446"/>
    </source>
</evidence>
<proteinExistence type="inferred from homology"/>